<accession>A0ACC1JXQ5</accession>
<evidence type="ECO:0000313" key="2">
    <source>
        <dbReference type="Proteomes" id="UP001140234"/>
    </source>
</evidence>
<protein>
    <submittedName>
        <fullName evidence="1">Uncharacterized protein</fullName>
    </submittedName>
</protein>
<sequence length="417" mass="44792">MATATVNSDTVKLAIDQVFDILGALQTQLGAERGRSHARVGHGEEVGPKTSRWGSEPIDCLQPDRSNMRSGVDAHWYASKCRELDSLTQKYEAKCRDYDSLLARYTLLQTQQQQQDQRAARPTTMTSRQNEPRKIYTFDDFDEMERRMSPHYNGGRAKRTHAAVAAAGPPAHNVTPTKRARKAPNGIGKLELFSSPPLAAGRAFGSGSAAQGRADVISPLAPRTTRVAPVANTAAPAATTAAPARAPKDLAAGVKYSSQETQLDFSEADLRSEIGVELCPATDDEDDDDDEGAAARRREAEQAAQALALARAAELRRILDAVGGCAECRAFYTTPGLALPKRDASTLCKHRRASGKGAGKACTPSPAPATPAARAAGSTAARPSSERRPSTPENFWDIDYFPAIRTAGPEVLRKSKR</sequence>
<name>A0ACC1JXQ5_9FUNG</name>
<dbReference type="Proteomes" id="UP001140234">
    <property type="component" value="Unassembled WGS sequence"/>
</dbReference>
<dbReference type="EMBL" id="JANBUJ010000959">
    <property type="protein sequence ID" value="KAJ2769332.1"/>
    <property type="molecule type" value="Genomic_DNA"/>
</dbReference>
<organism evidence="1 2">
    <name type="scientific">Coemansia nantahalensis</name>
    <dbReference type="NCBI Taxonomy" id="2789366"/>
    <lineage>
        <taxon>Eukaryota</taxon>
        <taxon>Fungi</taxon>
        <taxon>Fungi incertae sedis</taxon>
        <taxon>Zoopagomycota</taxon>
        <taxon>Kickxellomycotina</taxon>
        <taxon>Kickxellomycetes</taxon>
        <taxon>Kickxellales</taxon>
        <taxon>Kickxellaceae</taxon>
        <taxon>Coemansia</taxon>
    </lineage>
</organism>
<reference evidence="1" key="1">
    <citation type="submission" date="2022-07" db="EMBL/GenBank/DDBJ databases">
        <title>Phylogenomic reconstructions and comparative analyses of Kickxellomycotina fungi.</title>
        <authorList>
            <person name="Reynolds N.K."/>
            <person name="Stajich J.E."/>
            <person name="Barry K."/>
            <person name="Grigoriev I.V."/>
            <person name="Crous P."/>
            <person name="Smith M.E."/>
        </authorList>
    </citation>
    <scope>NUCLEOTIDE SEQUENCE</scope>
    <source>
        <strain evidence="1">CBS 109366</strain>
    </source>
</reference>
<evidence type="ECO:0000313" key="1">
    <source>
        <dbReference type="EMBL" id="KAJ2769332.1"/>
    </source>
</evidence>
<gene>
    <name evidence="1" type="ORF">IWQ57_003150</name>
</gene>
<keyword evidence="2" id="KW-1185">Reference proteome</keyword>
<proteinExistence type="predicted"/>
<comment type="caution">
    <text evidence="1">The sequence shown here is derived from an EMBL/GenBank/DDBJ whole genome shotgun (WGS) entry which is preliminary data.</text>
</comment>